<accession>A0A317UPP3</accession>
<feature type="signal peptide" evidence="2">
    <location>
        <begin position="1"/>
        <end position="17"/>
    </location>
</feature>
<feature type="chain" id="PRO_5016356965" description="Major facilitator superfamily (MFS) profile domain-containing protein" evidence="2">
    <location>
        <begin position="18"/>
        <end position="109"/>
    </location>
</feature>
<organism evidence="3 4">
    <name type="scientific">Aspergillus eucalypticola (strain CBS 122712 / IBT 29274)</name>
    <dbReference type="NCBI Taxonomy" id="1448314"/>
    <lineage>
        <taxon>Eukaryota</taxon>
        <taxon>Fungi</taxon>
        <taxon>Dikarya</taxon>
        <taxon>Ascomycota</taxon>
        <taxon>Pezizomycotina</taxon>
        <taxon>Eurotiomycetes</taxon>
        <taxon>Eurotiomycetidae</taxon>
        <taxon>Eurotiales</taxon>
        <taxon>Aspergillaceae</taxon>
        <taxon>Aspergillus</taxon>
        <taxon>Aspergillus subgen. Circumdati</taxon>
    </lineage>
</organism>
<dbReference type="AlphaFoldDB" id="A0A317UPP3"/>
<dbReference type="GeneID" id="37057536"/>
<dbReference type="Proteomes" id="UP000246171">
    <property type="component" value="Unassembled WGS sequence"/>
</dbReference>
<comment type="caution">
    <text evidence="3">The sequence shown here is derived from an EMBL/GenBank/DDBJ whole genome shotgun (WGS) entry which is preliminary data.</text>
</comment>
<sequence length="109" mass="11723">MWSVIFTWTILLSTVASQIFTAPPWSMSTVAVDNLTGIAPFIGSVLGTVMGGWARDLSSKLMASRNKGVCEPEYRLLVILPATMAMAAGTLIGLFSIEVFRDVGRIVLS</sequence>
<dbReference type="OrthoDB" id="2585655at2759"/>
<evidence type="ECO:0008006" key="5">
    <source>
        <dbReference type="Google" id="ProtNLM"/>
    </source>
</evidence>
<feature type="transmembrane region" description="Helical" evidence="1">
    <location>
        <begin position="76"/>
        <end position="97"/>
    </location>
</feature>
<dbReference type="VEuPathDB" id="FungiDB:BO83DRAFT_431363"/>
<evidence type="ECO:0000256" key="2">
    <source>
        <dbReference type="SAM" id="SignalP"/>
    </source>
</evidence>
<proteinExistence type="predicted"/>
<dbReference type="RefSeq" id="XP_025383563.1">
    <property type="nucleotide sequence ID" value="XM_025535574.1"/>
</dbReference>
<keyword evidence="4" id="KW-1185">Reference proteome</keyword>
<protein>
    <recommendedName>
        <fullName evidence="5">Major facilitator superfamily (MFS) profile domain-containing protein</fullName>
    </recommendedName>
</protein>
<reference evidence="3" key="1">
    <citation type="submission" date="2016-12" db="EMBL/GenBank/DDBJ databases">
        <title>The genomes of Aspergillus section Nigri reveals drivers in fungal speciation.</title>
        <authorList>
            <consortium name="DOE Joint Genome Institute"/>
            <person name="Vesth T.C."/>
            <person name="Nybo J."/>
            <person name="Theobald S."/>
            <person name="Brandl J."/>
            <person name="Frisvad J.C."/>
            <person name="Nielsen K.F."/>
            <person name="Lyhne E.K."/>
            <person name="Kogle M.E."/>
            <person name="Kuo A."/>
            <person name="Riley R."/>
            <person name="Clum A."/>
            <person name="Nolan M."/>
            <person name="Lipzen A."/>
            <person name="Salamov A."/>
            <person name="Henrissat B."/>
            <person name="Wiebenga A."/>
            <person name="De vries R.P."/>
            <person name="Grigoriev I.V."/>
            <person name="Mortensen U.H."/>
            <person name="Andersen M.R."/>
            <person name="Baker S.E."/>
        </authorList>
    </citation>
    <scope>NUCLEOTIDE SEQUENCE</scope>
    <source>
        <strain evidence="3">CBS 122712</strain>
    </source>
</reference>
<dbReference type="EMBL" id="MSFU01000033">
    <property type="protein sequence ID" value="PWY63973.1"/>
    <property type="molecule type" value="Genomic_DNA"/>
</dbReference>
<evidence type="ECO:0000313" key="4">
    <source>
        <dbReference type="Proteomes" id="UP000246171"/>
    </source>
</evidence>
<gene>
    <name evidence="3" type="ORF">BO83DRAFT_431363</name>
</gene>
<evidence type="ECO:0000256" key="1">
    <source>
        <dbReference type="SAM" id="Phobius"/>
    </source>
</evidence>
<keyword evidence="2" id="KW-0732">Signal</keyword>
<name>A0A317UPP3_ASPEC</name>
<feature type="transmembrane region" description="Helical" evidence="1">
    <location>
        <begin position="37"/>
        <end position="55"/>
    </location>
</feature>
<keyword evidence="1" id="KW-0472">Membrane</keyword>
<keyword evidence="1" id="KW-0812">Transmembrane</keyword>
<keyword evidence="1" id="KW-1133">Transmembrane helix</keyword>
<evidence type="ECO:0000313" key="3">
    <source>
        <dbReference type="EMBL" id="PWY63973.1"/>
    </source>
</evidence>